<dbReference type="SUPFAM" id="SSF81296">
    <property type="entry name" value="E set domains"/>
    <property type="match status" value="1"/>
</dbReference>
<dbReference type="eggNOG" id="KOG4038">
    <property type="taxonomic scope" value="Eukaryota"/>
</dbReference>
<dbReference type="SMR" id="A0A1I7RQ55"/>
<dbReference type="AlphaFoldDB" id="A0A1I7RQ55"/>
<dbReference type="Proteomes" id="UP000659654">
    <property type="component" value="Unassembled WGS sequence"/>
</dbReference>
<dbReference type="OrthoDB" id="10248777at2759"/>
<dbReference type="EMBL" id="CAJFCV020000002">
    <property type="protein sequence ID" value="CAG9097189.1"/>
    <property type="molecule type" value="Genomic_DNA"/>
</dbReference>
<dbReference type="EMBL" id="CAJFDI010000002">
    <property type="protein sequence ID" value="CAD5215387.1"/>
    <property type="molecule type" value="Genomic_DNA"/>
</dbReference>
<evidence type="ECO:0000256" key="1">
    <source>
        <dbReference type="ARBA" id="ARBA00008102"/>
    </source>
</evidence>
<protein>
    <submittedName>
        <fullName evidence="3">(pine wood nematode) hypothetical protein</fullName>
    </submittedName>
    <submittedName>
        <fullName evidence="7">GMP_PDE_delta domain-containing protein</fullName>
    </submittedName>
</protein>
<proteinExistence type="inferred from homology"/>
<gene>
    <name evidence="3" type="ORF">BXYJ_LOCUS4004</name>
</gene>
<sequence>MEVESGLRNLQVNDRASEIMGGFKLNWMNLRDAETGKILWQSTDDMANPNKIHEANIPKAILKSKAVAREINFTSEHEIEKFRLEQRVWLKNSVIEEWFFDFGFVIPQSTNTWQNIIEAAPEGQMLPAALLSGNITIETSFYDDSLLVSTSKVKLFYV</sequence>
<evidence type="ECO:0000313" key="7">
    <source>
        <dbReference type="WBParaSite" id="BXY_0284700.1"/>
    </source>
</evidence>
<dbReference type="InterPro" id="IPR008015">
    <property type="entry name" value="PDED_dom"/>
</dbReference>
<comment type="similarity">
    <text evidence="1">Belongs to the PDE6D/unc-119 family.</text>
</comment>
<dbReference type="Proteomes" id="UP000095284">
    <property type="component" value="Unplaced"/>
</dbReference>
<dbReference type="Proteomes" id="UP000582659">
    <property type="component" value="Unassembled WGS sequence"/>
</dbReference>
<feature type="domain" description="GMP phosphodiesterase delta subunit" evidence="2">
    <location>
        <begin position="18"/>
        <end position="157"/>
    </location>
</feature>
<dbReference type="InterPro" id="IPR037036">
    <property type="entry name" value="PDED_dom_sf"/>
</dbReference>
<keyword evidence="6" id="KW-1185">Reference proteome</keyword>
<evidence type="ECO:0000259" key="2">
    <source>
        <dbReference type="Pfam" id="PF05351"/>
    </source>
</evidence>
<dbReference type="WBParaSite" id="BXY_0284700.1">
    <property type="protein sequence ID" value="BXY_0284700.1"/>
    <property type="gene ID" value="BXY_0284700"/>
</dbReference>
<reference evidence="7" key="1">
    <citation type="submission" date="2016-11" db="UniProtKB">
        <authorList>
            <consortium name="WormBaseParasite"/>
        </authorList>
    </citation>
    <scope>IDENTIFICATION</scope>
</reference>
<accession>A0A1I7RQ55</accession>
<name>A0A1I7RQ55_BURXY</name>
<dbReference type="GO" id="GO:0005737">
    <property type="term" value="C:cytoplasm"/>
    <property type="evidence" value="ECO:0007669"/>
    <property type="project" value="TreeGrafter"/>
</dbReference>
<dbReference type="Gene3D" id="2.70.50.40">
    <property type="entry name" value="GMP phosphodiesterase, delta subunit"/>
    <property type="match status" value="1"/>
</dbReference>
<dbReference type="PANTHER" id="PTHR12976:SF0">
    <property type="entry name" value="RETINAL ROD RHODOPSIN-SENSITIVE CGMP 3',5'-CYCLIC PHOSPHODIESTERASE SUBUNIT DELTA"/>
    <property type="match status" value="1"/>
</dbReference>
<evidence type="ECO:0000313" key="6">
    <source>
        <dbReference type="Proteomes" id="UP000659654"/>
    </source>
</evidence>
<evidence type="ECO:0000313" key="5">
    <source>
        <dbReference type="Proteomes" id="UP000095284"/>
    </source>
</evidence>
<dbReference type="Pfam" id="PF05351">
    <property type="entry name" value="GMP_PDE_delta"/>
    <property type="match status" value="1"/>
</dbReference>
<reference evidence="4" key="2">
    <citation type="submission" date="2020-08" db="EMBL/GenBank/DDBJ databases">
        <authorList>
            <person name="Kikuchi T."/>
        </authorList>
    </citation>
    <scope>NUCLEOTIDE SEQUENCE</scope>
    <source>
        <strain evidence="3">Ka4C1</strain>
    </source>
</reference>
<dbReference type="PANTHER" id="PTHR12976">
    <property type="entry name" value="RETINAL ROD RHODOPSIN-SENSITIVE CGMP 3',5'-CYCLIC PHOSPHODIESTERASE DELTA-SUBUNIT"/>
    <property type="match status" value="1"/>
</dbReference>
<evidence type="ECO:0000313" key="4">
    <source>
        <dbReference type="EMBL" id="CAG9097189.1"/>
    </source>
</evidence>
<evidence type="ECO:0000313" key="3">
    <source>
        <dbReference type="EMBL" id="CAD5215387.1"/>
    </source>
</evidence>
<organism evidence="5 7">
    <name type="scientific">Bursaphelenchus xylophilus</name>
    <name type="common">Pinewood nematode worm</name>
    <name type="synonym">Aphelenchoides xylophilus</name>
    <dbReference type="NCBI Taxonomy" id="6326"/>
    <lineage>
        <taxon>Eukaryota</taxon>
        <taxon>Metazoa</taxon>
        <taxon>Ecdysozoa</taxon>
        <taxon>Nematoda</taxon>
        <taxon>Chromadorea</taxon>
        <taxon>Rhabditida</taxon>
        <taxon>Tylenchina</taxon>
        <taxon>Tylenchomorpha</taxon>
        <taxon>Aphelenchoidea</taxon>
        <taxon>Aphelenchoididae</taxon>
        <taxon>Bursaphelenchus</taxon>
    </lineage>
</organism>
<dbReference type="InterPro" id="IPR014756">
    <property type="entry name" value="Ig_E-set"/>
</dbReference>